<organism evidence="10 11">
    <name type="scientific">Roseicitreum antarcticum</name>
    <dbReference type="NCBI Taxonomy" id="564137"/>
    <lineage>
        <taxon>Bacteria</taxon>
        <taxon>Pseudomonadati</taxon>
        <taxon>Pseudomonadota</taxon>
        <taxon>Alphaproteobacteria</taxon>
        <taxon>Rhodobacterales</taxon>
        <taxon>Paracoccaceae</taxon>
        <taxon>Roseicitreum</taxon>
    </lineage>
</organism>
<evidence type="ECO:0000256" key="7">
    <source>
        <dbReference type="PROSITE-ProRule" id="PRU01373"/>
    </source>
</evidence>
<feature type="active site" description="Nucleophile" evidence="7">
    <location>
        <position position="455"/>
    </location>
</feature>
<comment type="similarity">
    <text evidence="2">Belongs to the YkuD family.</text>
</comment>
<dbReference type="InterPro" id="IPR038063">
    <property type="entry name" value="Transpep_catalytic_dom"/>
</dbReference>
<keyword evidence="3" id="KW-0808">Transferase</keyword>
<dbReference type="SUPFAM" id="SSF47090">
    <property type="entry name" value="PGBD-like"/>
    <property type="match status" value="1"/>
</dbReference>
<evidence type="ECO:0000256" key="6">
    <source>
        <dbReference type="ARBA" id="ARBA00023316"/>
    </source>
</evidence>
<evidence type="ECO:0000313" key="10">
    <source>
        <dbReference type="EMBL" id="SDW47928.1"/>
    </source>
</evidence>
<dbReference type="InterPro" id="IPR005490">
    <property type="entry name" value="LD_TPept_cat_dom"/>
</dbReference>
<feature type="transmembrane region" description="Helical" evidence="8">
    <location>
        <begin position="21"/>
        <end position="42"/>
    </location>
</feature>
<feature type="active site" description="Proton donor/acceptor" evidence="7">
    <location>
        <position position="436"/>
    </location>
</feature>
<dbReference type="PROSITE" id="PS52029">
    <property type="entry name" value="LD_TPASE"/>
    <property type="match status" value="1"/>
</dbReference>
<keyword evidence="4 7" id="KW-0133">Cell shape</keyword>
<dbReference type="STRING" id="564137.SAMN04488238_102193"/>
<keyword evidence="8" id="KW-0472">Membrane</keyword>
<evidence type="ECO:0000259" key="9">
    <source>
        <dbReference type="PROSITE" id="PS52029"/>
    </source>
</evidence>
<dbReference type="CDD" id="cd16913">
    <property type="entry name" value="YkuD_like"/>
    <property type="match status" value="1"/>
</dbReference>
<keyword evidence="8" id="KW-0812">Transmembrane</keyword>
<dbReference type="GO" id="GO:0008360">
    <property type="term" value="P:regulation of cell shape"/>
    <property type="evidence" value="ECO:0007669"/>
    <property type="project" value="UniProtKB-UniRule"/>
</dbReference>
<dbReference type="InterPro" id="IPR045380">
    <property type="entry name" value="LD_TPept_scaffold_dom"/>
</dbReference>
<dbReference type="Pfam" id="PF01471">
    <property type="entry name" value="PG_binding_1"/>
    <property type="match status" value="1"/>
</dbReference>
<dbReference type="GO" id="GO:0071555">
    <property type="term" value="P:cell wall organization"/>
    <property type="evidence" value="ECO:0007669"/>
    <property type="project" value="UniProtKB-UniRule"/>
</dbReference>
<dbReference type="InterPro" id="IPR036365">
    <property type="entry name" value="PGBD-like_sf"/>
</dbReference>
<dbReference type="Gene3D" id="1.10.101.10">
    <property type="entry name" value="PGBD-like superfamily/PGBD"/>
    <property type="match status" value="1"/>
</dbReference>
<evidence type="ECO:0000256" key="4">
    <source>
        <dbReference type="ARBA" id="ARBA00022960"/>
    </source>
</evidence>
<feature type="domain" description="L,D-TPase catalytic" evidence="9">
    <location>
        <begin position="306"/>
        <end position="493"/>
    </location>
</feature>
<dbReference type="EMBL" id="FNOM01000002">
    <property type="protein sequence ID" value="SDW47928.1"/>
    <property type="molecule type" value="Genomic_DNA"/>
</dbReference>
<dbReference type="Gene3D" id="2.40.440.10">
    <property type="entry name" value="L,D-transpeptidase catalytic domain-like"/>
    <property type="match status" value="1"/>
</dbReference>
<keyword evidence="6 7" id="KW-0961">Cell wall biogenesis/degradation</keyword>
<keyword evidence="5 7" id="KW-0573">Peptidoglycan synthesis</keyword>
<dbReference type="Proteomes" id="UP000198539">
    <property type="component" value="Unassembled WGS sequence"/>
</dbReference>
<dbReference type="Pfam" id="PF03734">
    <property type="entry name" value="YkuD"/>
    <property type="match status" value="1"/>
</dbReference>
<evidence type="ECO:0000256" key="1">
    <source>
        <dbReference type="ARBA" id="ARBA00004752"/>
    </source>
</evidence>
<dbReference type="InterPro" id="IPR036366">
    <property type="entry name" value="PGBDSf"/>
</dbReference>
<sequence>MIPQAVDIRQATSKRQTGLHSLMVGMVLFIGLFMSSVSMAGAQTFSAFKQAVAEGAAGDTAVSAFYRETGYDSLWTGPDDAVRRSAFLTAIRRADDHGLPVARYAPDALIAAFSRVETERDRGLLEAEVTRQFLRFANDLHSGLLDPSRIDSAIVRELPRLDALAALHDFAEAAPMQYMRGLAPGAPEYARLFRAKQQLEARIAQGGWGPAVPARDLRPGQSGGAVVALRNRLIAMEYLPRSASASYDGALQRAVQQFQIAHNFEADGIAGPETLAAINTDPSERLKAIIVAMERERWLNIPRGDRHVWVNLTDFHARIVDFDSVTFETKAVIGATGQNRETPEFSHRMQYLEINPDWTMPRSILARSYWNGLAAGGHSYLQLVDSRGNVVPRAAVDFSRYSPRNFPFNVRQPPGPSNPLGRVKFMFPNPYAIYLHDSPARSLFNTTVRAHSSGCVRLNDPDEFAYELLSRQTDDPRGLYHNTLNSGQQTRIYLDEPVQIHLVYRTAFTSVRGEMNYRADVYGRDAAIFRALQAAGVVLGGIQS</sequence>
<dbReference type="InterPro" id="IPR052905">
    <property type="entry name" value="LD-transpeptidase_YkuD-like"/>
</dbReference>
<evidence type="ECO:0000313" key="11">
    <source>
        <dbReference type="Proteomes" id="UP000198539"/>
    </source>
</evidence>
<keyword evidence="8" id="KW-1133">Transmembrane helix</keyword>
<gene>
    <name evidence="10" type="ORF">SAMN04488238_102193</name>
</gene>
<keyword evidence="11" id="KW-1185">Reference proteome</keyword>
<evidence type="ECO:0000256" key="8">
    <source>
        <dbReference type="SAM" id="Phobius"/>
    </source>
</evidence>
<dbReference type="InterPro" id="IPR002477">
    <property type="entry name" value="Peptidoglycan-bd-like"/>
</dbReference>
<proteinExistence type="inferred from homology"/>
<name>A0A1H2TW44_9RHOB</name>
<evidence type="ECO:0000256" key="2">
    <source>
        <dbReference type="ARBA" id="ARBA00005992"/>
    </source>
</evidence>
<accession>A0A1H2TW44</accession>
<dbReference type="Pfam" id="PF20142">
    <property type="entry name" value="Scaffold"/>
    <property type="match status" value="1"/>
</dbReference>
<evidence type="ECO:0000256" key="5">
    <source>
        <dbReference type="ARBA" id="ARBA00022984"/>
    </source>
</evidence>
<dbReference type="RefSeq" id="WP_223814256.1">
    <property type="nucleotide sequence ID" value="NZ_CP061498.1"/>
</dbReference>
<dbReference type="GO" id="GO:0004180">
    <property type="term" value="F:carboxypeptidase activity"/>
    <property type="evidence" value="ECO:0007669"/>
    <property type="project" value="UniProtKB-ARBA"/>
</dbReference>
<dbReference type="GO" id="GO:0009252">
    <property type="term" value="P:peptidoglycan biosynthetic process"/>
    <property type="evidence" value="ECO:0007669"/>
    <property type="project" value="UniProtKB-UniPathway"/>
</dbReference>
<dbReference type="SUPFAM" id="SSF141523">
    <property type="entry name" value="L,D-transpeptidase catalytic domain-like"/>
    <property type="match status" value="1"/>
</dbReference>
<dbReference type="GO" id="GO:0016740">
    <property type="term" value="F:transferase activity"/>
    <property type="evidence" value="ECO:0007669"/>
    <property type="project" value="UniProtKB-KW"/>
</dbReference>
<comment type="pathway">
    <text evidence="1 7">Cell wall biogenesis; peptidoglycan biosynthesis.</text>
</comment>
<evidence type="ECO:0000256" key="3">
    <source>
        <dbReference type="ARBA" id="ARBA00022679"/>
    </source>
</evidence>
<dbReference type="PANTHER" id="PTHR41533:SF2">
    <property type="entry name" value="BLR7131 PROTEIN"/>
    <property type="match status" value="1"/>
</dbReference>
<dbReference type="PANTHER" id="PTHR41533">
    <property type="entry name" value="L,D-TRANSPEPTIDASE HI_1667-RELATED"/>
    <property type="match status" value="1"/>
</dbReference>
<dbReference type="UniPathway" id="UPA00219"/>
<reference evidence="10 11" key="1">
    <citation type="submission" date="2016-10" db="EMBL/GenBank/DDBJ databases">
        <authorList>
            <person name="de Groot N.N."/>
        </authorList>
    </citation>
    <scope>NUCLEOTIDE SEQUENCE [LARGE SCALE GENOMIC DNA]</scope>
    <source>
        <strain evidence="10 11">CGMCC 1.8894</strain>
    </source>
</reference>
<dbReference type="AlphaFoldDB" id="A0A1H2TW44"/>
<protein>
    <submittedName>
        <fullName evidence="10">Murein L,D-transpeptidase YcbB/YkuD</fullName>
    </submittedName>
</protein>